<dbReference type="EMBL" id="JAWWNJ010000018">
    <property type="protein sequence ID" value="KAK7037035.1"/>
    <property type="molecule type" value="Genomic_DNA"/>
</dbReference>
<dbReference type="CDD" id="cd00067">
    <property type="entry name" value="GAL4"/>
    <property type="match status" value="1"/>
</dbReference>
<evidence type="ECO:0000313" key="10">
    <source>
        <dbReference type="Proteomes" id="UP001362999"/>
    </source>
</evidence>
<gene>
    <name evidence="8" type="ORF">R3P38DRAFT_3183068</name>
    <name evidence="9" type="ORF">R3P38DRAFT_3183082</name>
    <name evidence="7" type="ORF">R3P38DRAFT_3227541</name>
</gene>
<keyword evidence="3" id="KW-0238">DNA-binding</keyword>
<dbReference type="InterPro" id="IPR001138">
    <property type="entry name" value="Zn2Cys6_DnaBD"/>
</dbReference>
<comment type="caution">
    <text evidence="7">The sequence shown here is derived from an EMBL/GenBank/DDBJ whole genome shotgun (WGS) entry which is preliminary data.</text>
</comment>
<dbReference type="PANTHER" id="PTHR46910">
    <property type="entry name" value="TRANSCRIPTION FACTOR PDR1"/>
    <property type="match status" value="1"/>
</dbReference>
<feature type="region of interest" description="Disordered" evidence="5">
    <location>
        <begin position="354"/>
        <end position="391"/>
    </location>
</feature>
<evidence type="ECO:0000313" key="7">
    <source>
        <dbReference type="EMBL" id="KAK6991693.1"/>
    </source>
</evidence>
<evidence type="ECO:0000313" key="8">
    <source>
        <dbReference type="EMBL" id="KAK7037025.1"/>
    </source>
</evidence>
<dbReference type="Proteomes" id="UP001362999">
    <property type="component" value="Unassembled WGS sequence"/>
</dbReference>
<protein>
    <recommendedName>
        <fullName evidence="6">Zn(2)-C6 fungal-type domain-containing protein</fullName>
    </recommendedName>
</protein>
<dbReference type="PROSITE" id="PS00463">
    <property type="entry name" value="ZN2_CY6_FUNGAL_1"/>
    <property type="match status" value="1"/>
</dbReference>
<dbReference type="Gene3D" id="4.10.240.10">
    <property type="entry name" value="Zn(2)-C6 fungal-type DNA-binding domain"/>
    <property type="match status" value="1"/>
</dbReference>
<dbReference type="InterPro" id="IPR050987">
    <property type="entry name" value="AtrR-like"/>
</dbReference>
<organism evidence="7 10">
    <name type="scientific">Favolaschia claudopus</name>
    <dbReference type="NCBI Taxonomy" id="2862362"/>
    <lineage>
        <taxon>Eukaryota</taxon>
        <taxon>Fungi</taxon>
        <taxon>Dikarya</taxon>
        <taxon>Basidiomycota</taxon>
        <taxon>Agaricomycotina</taxon>
        <taxon>Agaricomycetes</taxon>
        <taxon>Agaricomycetidae</taxon>
        <taxon>Agaricales</taxon>
        <taxon>Marasmiineae</taxon>
        <taxon>Mycenaceae</taxon>
        <taxon>Favolaschia</taxon>
    </lineage>
</organism>
<keyword evidence="2" id="KW-0479">Metal-binding</keyword>
<dbReference type="AlphaFoldDB" id="A0AAV9ZS18"/>
<accession>A0AAV9ZS18</accession>
<name>A0AAV9ZS18_9AGAR</name>
<reference evidence="7 10" key="1">
    <citation type="journal article" date="2024" name="J Genomics">
        <title>Draft genome sequencing and assembly of Favolaschia claudopus CIRM-BRFM 2984 isolated from oak limbs.</title>
        <authorList>
            <person name="Navarro D."/>
            <person name="Drula E."/>
            <person name="Chaduli D."/>
            <person name="Cazenave R."/>
            <person name="Ahrendt S."/>
            <person name="Wang J."/>
            <person name="Lipzen A."/>
            <person name="Daum C."/>
            <person name="Barry K."/>
            <person name="Grigoriev I.V."/>
            <person name="Favel A."/>
            <person name="Rosso M.N."/>
            <person name="Martin F."/>
        </authorList>
    </citation>
    <scope>NUCLEOTIDE SEQUENCE [LARGE SCALE GENOMIC DNA]</scope>
    <source>
        <strain evidence="7 10">CIRM-BRFM 2984</strain>
    </source>
</reference>
<comment type="subcellular location">
    <subcellularLocation>
        <location evidence="1">Nucleus</location>
    </subcellularLocation>
</comment>
<keyword evidence="4" id="KW-0539">Nucleus</keyword>
<evidence type="ECO:0000313" key="9">
    <source>
        <dbReference type="EMBL" id="KAK7037035.1"/>
    </source>
</evidence>
<dbReference type="PANTHER" id="PTHR46910:SF3">
    <property type="entry name" value="HALOTOLERANCE PROTEIN 9-RELATED"/>
    <property type="match status" value="1"/>
</dbReference>
<evidence type="ECO:0000256" key="2">
    <source>
        <dbReference type="ARBA" id="ARBA00022723"/>
    </source>
</evidence>
<dbReference type="EMBL" id="JAWWNJ010000116">
    <property type="protein sequence ID" value="KAK6991693.1"/>
    <property type="molecule type" value="Genomic_DNA"/>
</dbReference>
<dbReference type="EMBL" id="JAWWNJ010000018">
    <property type="protein sequence ID" value="KAK7037025.1"/>
    <property type="molecule type" value="Genomic_DNA"/>
</dbReference>
<sequence length="391" mass="42653">MSCPSHPSTATYTFPFSHYDQEECDGHDFDPDSTKKSVRRRSSKACDQCRKSKCKCERSGLGNPCRSCVALGTECTSRDPSRKRGPPKGYVHAIEARLHQTEALVGILLAAAGVSYASDSSLRVDGGYTRKANYTIGEEAKRGDNSYEREVDLNAQTVLTDLAEDPLARAILTRIDVSAYGPAGRILHNSKTNSKTGANNDERGSLSPSAAAAPGNTKTASDGMDVHRTNGWIVSLPTYYGALVNAGIKLGIKIKPNSTARHSFDPNRSTASDAILAVVPAFQPQPLQPQTLRTHHSAHQLRAPKRPSSPPLEAPYGLSASSVYSPPGPDARTGKFRTGSSRYDLLRQFDSGETRFGHRSTLPQQHRPYWNQHASFSPYSEPQWHADPQTY</sequence>
<evidence type="ECO:0000259" key="6">
    <source>
        <dbReference type="PROSITE" id="PS50048"/>
    </source>
</evidence>
<evidence type="ECO:0000256" key="1">
    <source>
        <dbReference type="ARBA" id="ARBA00004123"/>
    </source>
</evidence>
<dbReference type="Pfam" id="PF00172">
    <property type="entry name" value="Zn_clus"/>
    <property type="match status" value="1"/>
</dbReference>
<dbReference type="PROSITE" id="PS50048">
    <property type="entry name" value="ZN2_CY6_FUNGAL_2"/>
    <property type="match status" value="1"/>
</dbReference>
<feature type="region of interest" description="Disordered" evidence="5">
    <location>
        <begin position="290"/>
        <end position="339"/>
    </location>
</feature>
<dbReference type="GO" id="GO:0000981">
    <property type="term" value="F:DNA-binding transcription factor activity, RNA polymerase II-specific"/>
    <property type="evidence" value="ECO:0007669"/>
    <property type="project" value="InterPro"/>
</dbReference>
<evidence type="ECO:0000256" key="5">
    <source>
        <dbReference type="SAM" id="MobiDB-lite"/>
    </source>
</evidence>
<feature type="domain" description="Zn(2)-C6 fungal-type" evidence="6">
    <location>
        <begin position="45"/>
        <end position="77"/>
    </location>
</feature>
<dbReference type="InterPro" id="IPR036864">
    <property type="entry name" value="Zn2-C6_fun-type_DNA-bd_sf"/>
</dbReference>
<dbReference type="GO" id="GO:0008270">
    <property type="term" value="F:zinc ion binding"/>
    <property type="evidence" value="ECO:0007669"/>
    <property type="project" value="InterPro"/>
</dbReference>
<evidence type="ECO:0000256" key="3">
    <source>
        <dbReference type="ARBA" id="ARBA00023125"/>
    </source>
</evidence>
<keyword evidence="10" id="KW-1185">Reference proteome</keyword>
<feature type="compositionally biased region" description="Basic residues" evidence="5">
    <location>
        <begin position="293"/>
        <end position="305"/>
    </location>
</feature>
<dbReference type="GO" id="GO:0003677">
    <property type="term" value="F:DNA binding"/>
    <property type="evidence" value="ECO:0007669"/>
    <property type="project" value="UniProtKB-KW"/>
</dbReference>
<dbReference type="GO" id="GO:0005634">
    <property type="term" value="C:nucleus"/>
    <property type="evidence" value="ECO:0007669"/>
    <property type="project" value="UniProtKB-SubCell"/>
</dbReference>
<feature type="region of interest" description="Disordered" evidence="5">
    <location>
        <begin position="186"/>
        <end position="225"/>
    </location>
</feature>
<feature type="compositionally biased region" description="Polar residues" evidence="5">
    <location>
        <begin position="189"/>
        <end position="199"/>
    </location>
</feature>
<evidence type="ECO:0000256" key="4">
    <source>
        <dbReference type="ARBA" id="ARBA00023242"/>
    </source>
</evidence>
<dbReference type="SUPFAM" id="SSF57701">
    <property type="entry name" value="Zn2/Cys6 DNA-binding domain"/>
    <property type="match status" value="1"/>
</dbReference>
<proteinExistence type="predicted"/>
<dbReference type="SMART" id="SM00066">
    <property type="entry name" value="GAL4"/>
    <property type="match status" value="1"/>
</dbReference>